<dbReference type="AlphaFoldDB" id="K6WM50"/>
<evidence type="ECO:0000313" key="3">
    <source>
        <dbReference type="Proteomes" id="UP000008363"/>
    </source>
</evidence>
<accession>K6WM50</accession>
<dbReference type="PANTHER" id="PTHR48079">
    <property type="entry name" value="PROTEIN YEEZ"/>
    <property type="match status" value="1"/>
</dbReference>
<dbReference type="GO" id="GO:0004029">
    <property type="term" value="F:aldehyde dehydrogenase (NAD+) activity"/>
    <property type="evidence" value="ECO:0007669"/>
    <property type="project" value="TreeGrafter"/>
</dbReference>
<dbReference type="SUPFAM" id="SSF51735">
    <property type="entry name" value="NAD(P)-binding Rossmann-fold domains"/>
    <property type="match status" value="1"/>
</dbReference>
<dbReference type="InterPro" id="IPR001509">
    <property type="entry name" value="Epimerase_deHydtase"/>
</dbReference>
<dbReference type="Proteomes" id="UP000008363">
    <property type="component" value="Unassembled WGS sequence"/>
</dbReference>
<dbReference type="EMBL" id="BAHC01000212">
    <property type="protein sequence ID" value="GAB93222.1"/>
    <property type="molecule type" value="Genomic_DNA"/>
</dbReference>
<dbReference type="PANTHER" id="PTHR48079:SF6">
    <property type="entry name" value="NAD(P)-BINDING DOMAIN-CONTAINING PROTEIN-RELATED"/>
    <property type="match status" value="1"/>
</dbReference>
<dbReference type="STRING" id="1108045.GORHZ_212_00020"/>
<keyword evidence="3" id="KW-1185">Reference proteome</keyword>
<protein>
    <recommendedName>
        <fullName evidence="1">NAD-dependent epimerase/dehydratase domain-containing protein</fullName>
    </recommendedName>
</protein>
<evidence type="ECO:0000259" key="1">
    <source>
        <dbReference type="Pfam" id="PF01370"/>
    </source>
</evidence>
<sequence length="341" mass="35668">MHMTSLTEVAATTRPAPELSGRKVFITGANGFIGRALATRMRELGAEVSGVDLVADADNSIIGGSTTDAAPWKGALAGIDTVIHTAALLGGAHALDRAWDVNVKGTNEVLRAAIEAGVTRFVHISSIAAYGWEFPDGVDETYPVRVNGDSYTDTKVNSEAVVLAAHAAGEIDVTVIRPGDVWGPGSVWVRSPIAEMLKPTGFPLPDGGNGIFTPVYIDNFVDGMVLAISSDKAAGQVFTITDGVGVRCADFFGHLAEMSGGTIRTLPMAVIAPLSDVVGGLLRRLGQPSDLCAGTMGLLNRSGTYSIEKARTVLGYEPLVSVDEGMSRVREWATETGLIKG</sequence>
<dbReference type="Pfam" id="PF01370">
    <property type="entry name" value="Epimerase"/>
    <property type="match status" value="1"/>
</dbReference>
<feature type="domain" description="NAD-dependent epimerase/dehydratase" evidence="1">
    <location>
        <begin position="24"/>
        <end position="239"/>
    </location>
</feature>
<dbReference type="Gene3D" id="3.40.50.720">
    <property type="entry name" value="NAD(P)-binding Rossmann-like Domain"/>
    <property type="match status" value="1"/>
</dbReference>
<reference evidence="2 3" key="1">
    <citation type="submission" date="2012-08" db="EMBL/GenBank/DDBJ databases">
        <title>Whole genome shotgun sequence of Gordonia rhizosphera NBRC 16068.</title>
        <authorList>
            <person name="Takarada H."/>
            <person name="Isaki S."/>
            <person name="Hosoyama A."/>
            <person name="Tsuchikane K."/>
            <person name="Katsumata H."/>
            <person name="Baba S."/>
            <person name="Ohji S."/>
            <person name="Yamazaki S."/>
            <person name="Fujita N."/>
        </authorList>
    </citation>
    <scope>NUCLEOTIDE SEQUENCE [LARGE SCALE GENOMIC DNA]</scope>
    <source>
        <strain evidence="2 3">NBRC 16068</strain>
    </source>
</reference>
<dbReference type="InterPro" id="IPR051783">
    <property type="entry name" value="NAD(P)-dependent_oxidoreduct"/>
</dbReference>
<proteinExistence type="predicted"/>
<comment type="caution">
    <text evidence="2">The sequence shown here is derived from an EMBL/GenBank/DDBJ whole genome shotgun (WGS) entry which is preliminary data.</text>
</comment>
<dbReference type="eggNOG" id="COG0451">
    <property type="taxonomic scope" value="Bacteria"/>
</dbReference>
<dbReference type="GO" id="GO:0005737">
    <property type="term" value="C:cytoplasm"/>
    <property type="evidence" value="ECO:0007669"/>
    <property type="project" value="TreeGrafter"/>
</dbReference>
<name>K6WM50_9ACTN</name>
<organism evidence="2 3">
    <name type="scientific">Gordonia rhizosphera NBRC 16068</name>
    <dbReference type="NCBI Taxonomy" id="1108045"/>
    <lineage>
        <taxon>Bacteria</taxon>
        <taxon>Bacillati</taxon>
        <taxon>Actinomycetota</taxon>
        <taxon>Actinomycetes</taxon>
        <taxon>Mycobacteriales</taxon>
        <taxon>Gordoniaceae</taxon>
        <taxon>Gordonia</taxon>
    </lineage>
</organism>
<evidence type="ECO:0000313" key="2">
    <source>
        <dbReference type="EMBL" id="GAB93222.1"/>
    </source>
</evidence>
<gene>
    <name evidence="2" type="ORF">GORHZ_212_00020</name>
</gene>
<dbReference type="InterPro" id="IPR036291">
    <property type="entry name" value="NAD(P)-bd_dom_sf"/>
</dbReference>